<comment type="caution">
    <text evidence="1">The sequence shown here is derived from an EMBL/GenBank/DDBJ whole genome shotgun (WGS) entry which is preliminary data.</text>
</comment>
<dbReference type="EMBL" id="JAHLFW010000094">
    <property type="protein sequence ID" value="MBU3838865.1"/>
    <property type="molecule type" value="Genomic_DNA"/>
</dbReference>
<organism evidence="1 2">
    <name type="scientific">Candidatus Phocaeicola faecigallinarum</name>
    <dbReference type="NCBI Taxonomy" id="2838732"/>
    <lineage>
        <taxon>Bacteria</taxon>
        <taxon>Pseudomonadati</taxon>
        <taxon>Bacteroidota</taxon>
        <taxon>Bacteroidia</taxon>
        <taxon>Bacteroidales</taxon>
        <taxon>Bacteroidaceae</taxon>
        <taxon>Phocaeicola</taxon>
    </lineage>
</organism>
<reference evidence="1" key="1">
    <citation type="journal article" date="2021" name="PeerJ">
        <title>Extensive microbial diversity within the chicken gut microbiome revealed by metagenomics and culture.</title>
        <authorList>
            <person name="Gilroy R."/>
            <person name="Ravi A."/>
            <person name="Getino M."/>
            <person name="Pursley I."/>
            <person name="Horton D.L."/>
            <person name="Alikhan N.F."/>
            <person name="Baker D."/>
            <person name="Gharbi K."/>
            <person name="Hall N."/>
            <person name="Watson M."/>
            <person name="Adriaenssens E.M."/>
            <person name="Foster-Nyarko E."/>
            <person name="Jarju S."/>
            <person name="Secka A."/>
            <person name="Antonio M."/>
            <person name="Oren A."/>
            <person name="Chaudhuri R.R."/>
            <person name="La Ragione R."/>
            <person name="Hildebrand F."/>
            <person name="Pallen M.J."/>
        </authorList>
    </citation>
    <scope>NUCLEOTIDE SEQUENCE</scope>
    <source>
        <strain evidence="1">G4-2901</strain>
    </source>
</reference>
<proteinExistence type="predicted"/>
<evidence type="ECO:0000313" key="1">
    <source>
        <dbReference type="EMBL" id="MBU3838865.1"/>
    </source>
</evidence>
<evidence type="ECO:0000313" key="2">
    <source>
        <dbReference type="Proteomes" id="UP000783796"/>
    </source>
</evidence>
<name>A0A948TDR3_9BACT</name>
<dbReference type="Pfam" id="PF10771">
    <property type="entry name" value="DUF2582"/>
    <property type="match status" value="1"/>
</dbReference>
<dbReference type="AlphaFoldDB" id="A0A948TDR3"/>
<reference evidence="1" key="2">
    <citation type="submission" date="2021-04" db="EMBL/GenBank/DDBJ databases">
        <authorList>
            <person name="Gilroy R."/>
        </authorList>
    </citation>
    <scope>NUCLEOTIDE SEQUENCE</scope>
    <source>
        <strain evidence="1">G4-2901</strain>
    </source>
</reference>
<dbReference type="InterPro" id="IPR019707">
    <property type="entry name" value="DUF2582"/>
</dbReference>
<sequence length="75" mass="8524">MDVQSIGKSAGEVWQLLNGEHRKWSYSEIKKTSGLSDRELNAAIGWLAREGKLNIEETQVGKRNILYVELNFFIG</sequence>
<dbReference type="Proteomes" id="UP000783796">
    <property type="component" value="Unassembled WGS sequence"/>
</dbReference>
<dbReference type="Gene3D" id="1.10.10.10">
    <property type="entry name" value="Winged helix-like DNA-binding domain superfamily/Winged helix DNA-binding domain"/>
    <property type="match status" value="1"/>
</dbReference>
<dbReference type="InterPro" id="IPR036388">
    <property type="entry name" value="WH-like_DNA-bd_sf"/>
</dbReference>
<protein>
    <submittedName>
        <fullName evidence="1">Winged helix-turn-helix domain-containing protein</fullName>
    </submittedName>
</protein>
<accession>A0A948TDR3</accession>
<gene>
    <name evidence="1" type="ORF">H9777_11275</name>
</gene>